<dbReference type="SUPFAM" id="SSF53649">
    <property type="entry name" value="Alkaline phosphatase-like"/>
    <property type="match status" value="1"/>
</dbReference>
<dbReference type="InterPro" id="IPR002591">
    <property type="entry name" value="Phosphodiest/P_Trfase"/>
</dbReference>
<dbReference type="Pfam" id="PF01663">
    <property type="entry name" value="Phosphodiest"/>
    <property type="match status" value="2"/>
</dbReference>
<evidence type="ECO:0000256" key="1">
    <source>
        <dbReference type="SAM" id="MobiDB-lite"/>
    </source>
</evidence>
<protein>
    <recommendedName>
        <fullName evidence="5">Phosphodiesterase</fullName>
    </recommendedName>
</protein>
<evidence type="ECO:0008006" key="5">
    <source>
        <dbReference type="Google" id="ProtNLM"/>
    </source>
</evidence>
<dbReference type="Proteomes" id="UP000328092">
    <property type="component" value="Unassembled WGS sequence"/>
</dbReference>
<evidence type="ECO:0000313" key="4">
    <source>
        <dbReference type="Proteomes" id="UP000328092"/>
    </source>
</evidence>
<feature type="chain" id="PRO_5021277890" description="Phosphodiesterase" evidence="2">
    <location>
        <begin position="32"/>
        <end position="750"/>
    </location>
</feature>
<evidence type="ECO:0000256" key="2">
    <source>
        <dbReference type="SAM" id="SignalP"/>
    </source>
</evidence>
<gene>
    <name evidence="3" type="ORF">CI1B_13700</name>
</gene>
<proteinExistence type="predicted"/>
<name>A0A508SWV9_9BRAD</name>
<dbReference type="AlphaFoldDB" id="A0A508SWV9"/>
<keyword evidence="4" id="KW-1185">Reference proteome</keyword>
<comment type="caution">
    <text evidence="3">The sequence shown here is derived from an EMBL/GenBank/DDBJ whole genome shotgun (WGS) entry which is preliminary data.</text>
</comment>
<dbReference type="InterPro" id="IPR017850">
    <property type="entry name" value="Alkaline_phosphatase_core_sf"/>
</dbReference>
<dbReference type="PANTHER" id="PTHR10151">
    <property type="entry name" value="ECTONUCLEOTIDE PYROPHOSPHATASE/PHOSPHODIESTERASE"/>
    <property type="match status" value="1"/>
</dbReference>
<sequence length="750" mass="79328">MGHHMNLKTLLSLISAMSLAASLSGVAPAQADQDGKDRDNGSGDFRNQGQDGDQGGDRQGGGHHRRKPRVVLISLDGAKPDCIKKFIDEGVLPRDGGLARLSHRGTVATQNVTASPSLTAVSHIAIATGSTAVHNDIPSNTFEAVVAPITSSISGFAAPIGGYQESPLGPSPRPTAAPLWVQLRQQGKKVATATWPGGDGADISINGTVVQPSTPTRVTDYTVPFGAFGGIGAQGFSLTRANFVSDPAIVAAVQASGHFSYSPVLATSAPIETFSCSSAQTATCSSGQTLDVKYAIRVAALDTTNDNKVNYDTLVFFDTTRGITAGPFLAPSTGPAYAKLGGENAPFFFEGSGAKVGAAYFVSALAPDLSVVRFARYGANFIPHNTPVLADVDDINNNIGFWRPQGDFRIPERLSPGFANFPDLEIETMYEDMVKTFVRYQADIGERAIKNHPDADLVMVYLEEPDGSEHQFLLTDRRQGTNPTDPNSIGAGQDPAKVARYASYIRFAYQAADKAVKQIADAAGHSANVIVVSDHGFAPFHTSVSMTNILRNAGIDTSKLGIRTSGPAVNIYVNEQGREQGGTVDVATYNALVTQITNAVKSAVDPNPRFNFSLTNGQIFTVVETRPLQCSAGPGLCTSKTIGQDFGDVFALMAPGYNFDGIQNPGVARLGDPSFNAATTTLSMPNFYGAHGHDPELPTMSATFIAAGPQIREGASIRRMRNIDVAPTIMKILGVKPNQVDGEVLHEVLR</sequence>
<accession>A0A508SWV9</accession>
<dbReference type="PANTHER" id="PTHR10151:SF120">
    <property type="entry name" value="BIS(5'-ADENOSYL)-TRIPHOSPHATASE"/>
    <property type="match status" value="1"/>
</dbReference>
<evidence type="ECO:0000313" key="3">
    <source>
        <dbReference type="EMBL" id="VIO66251.1"/>
    </source>
</evidence>
<keyword evidence="2" id="KW-0732">Signal</keyword>
<organism evidence="3 4">
    <name type="scientific">Bradyrhizobium ivorense</name>
    <dbReference type="NCBI Taxonomy" id="2511166"/>
    <lineage>
        <taxon>Bacteria</taxon>
        <taxon>Pseudomonadati</taxon>
        <taxon>Pseudomonadota</taxon>
        <taxon>Alphaproteobacteria</taxon>
        <taxon>Hyphomicrobiales</taxon>
        <taxon>Nitrobacteraceae</taxon>
        <taxon>Bradyrhizobium</taxon>
    </lineage>
</organism>
<dbReference type="EMBL" id="CAADFC020000004">
    <property type="protein sequence ID" value="VIO66251.1"/>
    <property type="molecule type" value="Genomic_DNA"/>
</dbReference>
<dbReference type="Gene3D" id="3.40.720.10">
    <property type="entry name" value="Alkaline Phosphatase, subunit A"/>
    <property type="match status" value="2"/>
</dbReference>
<reference evidence="3" key="1">
    <citation type="submission" date="2019-02" db="EMBL/GenBank/DDBJ databases">
        <authorList>
            <person name="Pothier F.J."/>
        </authorList>
    </citation>
    <scope>NUCLEOTIDE SEQUENCE</scope>
    <source>
        <strain evidence="3">CI-1B</strain>
    </source>
</reference>
<feature type="signal peptide" evidence="2">
    <location>
        <begin position="1"/>
        <end position="31"/>
    </location>
</feature>
<feature type="region of interest" description="Disordered" evidence="1">
    <location>
        <begin position="28"/>
        <end position="68"/>
    </location>
</feature>
<dbReference type="GO" id="GO:0016787">
    <property type="term" value="F:hydrolase activity"/>
    <property type="evidence" value="ECO:0007669"/>
    <property type="project" value="UniProtKB-ARBA"/>
</dbReference>